<evidence type="ECO:0000313" key="10">
    <source>
        <dbReference type="Proteomes" id="UP000199650"/>
    </source>
</evidence>
<evidence type="ECO:0000256" key="4">
    <source>
        <dbReference type="ARBA" id="ARBA00022692"/>
    </source>
</evidence>
<evidence type="ECO:0000256" key="1">
    <source>
        <dbReference type="ARBA" id="ARBA00004429"/>
    </source>
</evidence>
<name>A0A1I0PDI9_9RHOB</name>
<feature type="transmembrane region" description="Helical" evidence="7">
    <location>
        <begin position="341"/>
        <end position="360"/>
    </location>
</feature>
<evidence type="ECO:0000259" key="8">
    <source>
        <dbReference type="Pfam" id="PF06808"/>
    </source>
</evidence>
<protein>
    <recommendedName>
        <fullName evidence="7">TRAP transporter large permease protein</fullName>
    </recommendedName>
</protein>
<dbReference type="RefSeq" id="WP_245744679.1">
    <property type="nucleotide sequence ID" value="NZ_FOJB01000001.1"/>
</dbReference>
<feature type="transmembrane region" description="Helical" evidence="7">
    <location>
        <begin position="366"/>
        <end position="393"/>
    </location>
</feature>
<dbReference type="InterPro" id="IPR010656">
    <property type="entry name" value="DctM"/>
</dbReference>
<keyword evidence="7" id="KW-0813">Transport</keyword>
<dbReference type="GO" id="GO:0005886">
    <property type="term" value="C:plasma membrane"/>
    <property type="evidence" value="ECO:0007669"/>
    <property type="project" value="UniProtKB-SubCell"/>
</dbReference>
<sequence length="437" mass="45577">MIDSFLPLAMAGLTLTAIFAGYRVGMVLAGSAALFILLSDLPIAYFNLLISRIYANVLSNWLLVAVPMFIFMGLILEISGAAERSLKAAQRALGGSAAGMGFSVLVIGVLLAASSGIVGASVVLLALLALPRLEEVGYDKPTSAGLIAASGTLAILIPPSVMLIVLGDQLQTPVPDMFAGAIGPGLLLVLAYGAYIIWRARGLPAQPRQTRISLLRLIFDLAPLLGLVISVLGSIVAGLATPTEASGLGAFGAVLITVLYRKFSFAMLMEAASRTVTTTSVVLFVMIGATCFSAVFKGIGGDDLVEAGITAFGTGPYTVLAVVMAAIFLLGFVLDWLEITLILMPIFAPIVAGLDFGNGLTGDTLLIWFGILVAVNLQTSFLTPPFGFSLFYLRGAAGEALTTPQIYRGVLPFIALQVLVLVLLILFPGLITGLTSY</sequence>
<evidence type="ECO:0000256" key="2">
    <source>
        <dbReference type="ARBA" id="ARBA00022475"/>
    </source>
</evidence>
<evidence type="ECO:0000256" key="3">
    <source>
        <dbReference type="ARBA" id="ARBA00022519"/>
    </source>
</evidence>
<feature type="domain" description="TRAP C4-dicarboxylate transport system permease DctM subunit" evidence="8">
    <location>
        <begin position="17"/>
        <end position="430"/>
    </location>
</feature>
<comment type="function">
    <text evidence="7">Part of the tripartite ATP-independent periplasmic (TRAP) transport system.</text>
</comment>
<keyword evidence="10" id="KW-1185">Reference proteome</keyword>
<keyword evidence="3 7" id="KW-0997">Cell inner membrane</keyword>
<dbReference type="NCBIfam" id="TIGR00786">
    <property type="entry name" value="dctM"/>
    <property type="match status" value="1"/>
</dbReference>
<dbReference type="PANTHER" id="PTHR33362:SF7">
    <property type="entry name" value="SLL1103 PROTEIN"/>
    <property type="match status" value="1"/>
</dbReference>
<evidence type="ECO:0000256" key="7">
    <source>
        <dbReference type="RuleBase" id="RU369079"/>
    </source>
</evidence>
<feature type="transmembrane region" description="Helical" evidence="7">
    <location>
        <begin position="218"/>
        <end position="239"/>
    </location>
</feature>
<organism evidence="9 10">
    <name type="scientific">Aliiroseovarius sediminilitoris</name>
    <dbReference type="NCBI Taxonomy" id="1173584"/>
    <lineage>
        <taxon>Bacteria</taxon>
        <taxon>Pseudomonadati</taxon>
        <taxon>Pseudomonadota</taxon>
        <taxon>Alphaproteobacteria</taxon>
        <taxon>Rhodobacterales</taxon>
        <taxon>Paracoccaceae</taxon>
        <taxon>Aliiroseovarius</taxon>
    </lineage>
</organism>
<feature type="transmembrane region" description="Helical" evidence="7">
    <location>
        <begin position="178"/>
        <end position="198"/>
    </location>
</feature>
<dbReference type="PANTHER" id="PTHR33362">
    <property type="entry name" value="SIALIC ACID TRAP TRANSPORTER PERMEASE PROTEIN SIAT-RELATED"/>
    <property type="match status" value="1"/>
</dbReference>
<proteinExistence type="inferred from homology"/>
<keyword evidence="6 7" id="KW-0472">Membrane</keyword>
<feature type="transmembrane region" description="Helical" evidence="7">
    <location>
        <begin position="245"/>
        <end position="263"/>
    </location>
</feature>
<dbReference type="STRING" id="1173584.SAMN05444851_1563"/>
<evidence type="ECO:0000256" key="5">
    <source>
        <dbReference type="ARBA" id="ARBA00022989"/>
    </source>
</evidence>
<dbReference type="Pfam" id="PF06808">
    <property type="entry name" value="DctM"/>
    <property type="match status" value="1"/>
</dbReference>
<dbReference type="GO" id="GO:0022857">
    <property type="term" value="F:transmembrane transporter activity"/>
    <property type="evidence" value="ECO:0007669"/>
    <property type="project" value="UniProtKB-UniRule"/>
</dbReference>
<keyword evidence="4 7" id="KW-0812">Transmembrane</keyword>
<feature type="transmembrane region" description="Helical" evidence="7">
    <location>
        <begin position="316"/>
        <end position="334"/>
    </location>
</feature>
<evidence type="ECO:0000313" key="9">
    <source>
        <dbReference type="EMBL" id="SEW12447.1"/>
    </source>
</evidence>
<reference evidence="9 10" key="1">
    <citation type="submission" date="2016-10" db="EMBL/GenBank/DDBJ databases">
        <authorList>
            <person name="de Groot N.N."/>
        </authorList>
    </citation>
    <scope>NUCLEOTIDE SEQUENCE [LARGE SCALE GENOMIC DNA]</scope>
    <source>
        <strain evidence="9 10">DSM 29439</strain>
    </source>
</reference>
<comment type="similarity">
    <text evidence="7">Belongs to the TRAP transporter large permease family.</text>
</comment>
<feature type="transmembrane region" description="Helical" evidence="7">
    <location>
        <begin position="275"/>
        <end position="296"/>
    </location>
</feature>
<keyword evidence="2" id="KW-1003">Cell membrane</keyword>
<comment type="subunit">
    <text evidence="7">The complex comprises the extracytoplasmic solute receptor protein and the two transmembrane proteins.</text>
</comment>
<feature type="transmembrane region" description="Helical" evidence="7">
    <location>
        <begin position="102"/>
        <end position="130"/>
    </location>
</feature>
<dbReference type="Proteomes" id="UP000199650">
    <property type="component" value="Unassembled WGS sequence"/>
</dbReference>
<feature type="transmembrane region" description="Helical" evidence="7">
    <location>
        <begin position="30"/>
        <end position="49"/>
    </location>
</feature>
<comment type="subcellular location">
    <subcellularLocation>
        <location evidence="1 7">Cell inner membrane</location>
        <topology evidence="1 7">Multi-pass membrane protein</topology>
    </subcellularLocation>
</comment>
<evidence type="ECO:0000256" key="6">
    <source>
        <dbReference type="ARBA" id="ARBA00023136"/>
    </source>
</evidence>
<keyword evidence="5 7" id="KW-1133">Transmembrane helix</keyword>
<dbReference type="InterPro" id="IPR004681">
    <property type="entry name" value="TRAP_DctM"/>
</dbReference>
<dbReference type="EMBL" id="FOJB01000001">
    <property type="protein sequence ID" value="SEW12447.1"/>
    <property type="molecule type" value="Genomic_DNA"/>
</dbReference>
<feature type="transmembrane region" description="Helical" evidence="7">
    <location>
        <begin position="61"/>
        <end position="82"/>
    </location>
</feature>
<gene>
    <name evidence="9" type="ORF">SAMN05444851_1563</name>
</gene>
<accession>A0A1I0PDI9</accession>
<feature type="transmembrane region" description="Helical" evidence="7">
    <location>
        <begin position="405"/>
        <end position="431"/>
    </location>
</feature>
<feature type="transmembrane region" description="Helical" evidence="7">
    <location>
        <begin position="142"/>
        <end position="166"/>
    </location>
</feature>
<dbReference type="AlphaFoldDB" id="A0A1I0PDI9"/>